<name>A0A382JM02_9ZZZZ</name>
<feature type="non-terminal residue" evidence="2">
    <location>
        <position position="354"/>
    </location>
</feature>
<evidence type="ECO:0000259" key="1">
    <source>
        <dbReference type="SMART" id="SM00563"/>
    </source>
</evidence>
<dbReference type="CDD" id="cd07986">
    <property type="entry name" value="LPLAT_ACT14924-like"/>
    <property type="match status" value="1"/>
</dbReference>
<dbReference type="Pfam" id="PF19576">
    <property type="entry name" value="Acyltransf_2"/>
    <property type="match status" value="1"/>
</dbReference>
<proteinExistence type="predicted"/>
<reference evidence="2" key="1">
    <citation type="submission" date="2018-05" db="EMBL/GenBank/DDBJ databases">
        <authorList>
            <person name="Lanie J.A."/>
            <person name="Ng W.-L."/>
            <person name="Kazmierczak K.M."/>
            <person name="Andrzejewski T.M."/>
            <person name="Davidsen T.M."/>
            <person name="Wayne K.J."/>
            <person name="Tettelin H."/>
            <person name="Glass J.I."/>
            <person name="Rusch D."/>
            <person name="Podicherti R."/>
            <person name="Tsui H.-C.T."/>
            <person name="Winkler M.E."/>
        </authorList>
    </citation>
    <scope>NUCLEOTIDE SEQUENCE</scope>
</reference>
<feature type="domain" description="Phospholipid/glycerol acyltransferase" evidence="1">
    <location>
        <begin position="138"/>
        <end position="261"/>
    </location>
</feature>
<dbReference type="EMBL" id="UINC01074730">
    <property type="protein sequence ID" value="SVC12213.1"/>
    <property type="molecule type" value="Genomic_DNA"/>
</dbReference>
<dbReference type="SUPFAM" id="SSF69593">
    <property type="entry name" value="Glycerol-3-phosphate (1)-acyltransferase"/>
    <property type="match status" value="1"/>
</dbReference>
<dbReference type="InterPro" id="IPR002123">
    <property type="entry name" value="Plipid/glycerol_acylTrfase"/>
</dbReference>
<gene>
    <name evidence="2" type="ORF">METZ01_LOCUS265067</name>
</gene>
<protein>
    <recommendedName>
        <fullName evidence="1">Phospholipid/glycerol acyltransferase domain-containing protein</fullName>
    </recommendedName>
</protein>
<dbReference type="InterPro" id="IPR045746">
    <property type="entry name" value="ACT14924-like_Acyltransf_dom"/>
</dbReference>
<dbReference type="GO" id="GO:0016746">
    <property type="term" value="F:acyltransferase activity"/>
    <property type="evidence" value="ECO:0007669"/>
    <property type="project" value="InterPro"/>
</dbReference>
<dbReference type="SMART" id="SM00563">
    <property type="entry name" value="PlsC"/>
    <property type="match status" value="1"/>
</dbReference>
<accession>A0A382JM02</accession>
<sequence length="354" mass="38901">MMSMNLNQDLPEITDKLDVIVARPGRGSWANSALLGSKSRGGITREEVAMSDDNKTQPLCMDIVNERILGGKLPGLMGKAVENFLCLPQLNEAYDSACRWMNGAGQDSNFFDALLDKLGVNLEITDEDLERIPRDGPLLVVANHPCGGLDGLALGSILAKRRPDFRILVNSFVSQFEGFRPWFLEVDVFEEKDANARNLGALLEAARWLKQGGCLAVFPAGEVSSWSWKALRVEDPEWNHHAAALSRMTDAATLPISFEGANGPLFQGIGFIHPRLRTVMLGRELWNKRGCLVKTRVGEPIPASRLKGFTDGQAATNFLRVTVDALRAPKVRPAFRVFQKPNVVASLVNPVTPE</sequence>
<organism evidence="2">
    <name type="scientific">marine metagenome</name>
    <dbReference type="NCBI Taxonomy" id="408172"/>
    <lineage>
        <taxon>unclassified sequences</taxon>
        <taxon>metagenomes</taxon>
        <taxon>ecological metagenomes</taxon>
    </lineage>
</organism>
<dbReference type="AlphaFoldDB" id="A0A382JM02"/>
<evidence type="ECO:0000313" key="2">
    <source>
        <dbReference type="EMBL" id="SVC12213.1"/>
    </source>
</evidence>